<evidence type="ECO:0000256" key="1">
    <source>
        <dbReference type="ARBA" id="ARBA00004651"/>
    </source>
</evidence>
<comment type="caution">
    <text evidence="9">The sequence shown here is derived from an EMBL/GenBank/DDBJ whole genome shotgun (WGS) entry which is preliminary data.</text>
</comment>
<evidence type="ECO:0000256" key="3">
    <source>
        <dbReference type="ARBA" id="ARBA00022475"/>
    </source>
</evidence>
<evidence type="ECO:0000313" key="10">
    <source>
        <dbReference type="Proteomes" id="UP000278398"/>
    </source>
</evidence>
<sequence>MTGNSVILAVARAILTRLLVAIPMLLGVILVTFLLIRIGTRDASLMLAGPFADAAMLERIRSNLGLDRPIYEQFFIYVGHLAQGDFGLSWISGRPVIDEIRPRLVATMELLLPAFAIGGFAGASLGIASAFRYGSRFDHTSRFLSLLGFSVPTYWIGLMAIFLFYSVLGIAAAPMGRIGMASFPPPPVTGSVLIDGALAGDWEAVVDALHHLALPVTILAIIIAAPILKHSRIIALDVINSDYVSYARSCGLPPRIIRQIVVRNSLAPILTLAGSELTGTLAAVSLLELIFAWGGFGQWGLNAILSGDFAAVQGYVAVIALFSIAVFLVIDLLVLWLEPRTRS</sequence>
<dbReference type="InterPro" id="IPR045621">
    <property type="entry name" value="BPD_transp_1_N"/>
</dbReference>
<dbReference type="RefSeq" id="WP_126701032.1">
    <property type="nucleotide sequence ID" value="NZ_RWKW01000057.1"/>
</dbReference>
<dbReference type="Gene3D" id="1.10.3720.10">
    <property type="entry name" value="MetI-like"/>
    <property type="match status" value="1"/>
</dbReference>
<proteinExistence type="inferred from homology"/>
<feature type="transmembrane region" description="Helical" evidence="7">
    <location>
        <begin position="266"/>
        <end position="294"/>
    </location>
</feature>
<dbReference type="PROSITE" id="PS50928">
    <property type="entry name" value="ABC_TM1"/>
    <property type="match status" value="1"/>
</dbReference>
<gene>
    <name evidence="9" type="ORF">EJC49_16490</name>
</gene>
<keyword evidence="6 7" id="KW-0472">Membrane</keyword>
<evidence type="ECO:0000256" key="2">
    <source>
        <dbReference type="ARBA" id="ARBA00022448"/>
    </source>
</evidence>
<dbReference type="InterPro" id="IPR035906">
    <property type="entry name" value="MetI-like_sf"/>
</dbReference>
<dbReference type="EMBL" id="RWKW01000057">
    <property type="protein sequence ID" value="RST85321.1"/>
    <property type="molecule type" value="Genomic_DNA"/>
</dbReference>
<keyword evidence="10" id="KW-1185">Reference proteome</keyword>
<evidence type="ECO:0000313" key="9">
    <source>
        <dbReference type="EMBL" id="RST85321.1"/>
    </source>
</evidence>
<dbReference type="SUPFAM" id="SSF161098">
    <property type="entry name" value="MetI-like"/>
    <property type="match status" value="1"/>
</dbReference>
<dbReference type="OrthoDB" id="9805855at2"/>
<feature type="transmembrane region" description="Helical" evidence="7">
    <location>
        <begin position="153"/>
        <end position="173"/>
    </location>
</feature>
<feature type="transmembrane region" description="Helical" evidence="7">
    <location>
        <begin position="14"/>
        <end position="36"/>
    </location>
</feature>
<keyword evidence="3" id="KW-1003">Cell membrane</keyword>
<keyword evidence="4 7" id="KW-0812">Transmembrane</keyword>
<reference evidence="9 10" key="1">
    <citation type="submission" date="2018-12" db="EMBL/GenBank/DDBJ databases">
        <title>Mesorhizobium carbonis sp. nov., isolated from coal mine water.</title>
        <authorList>
            <person name="Xin W."/>
            <person name="Xu Z."/>
            <person name="Xiang F."/>
            <person name="Zhang J."/>
            <person name="Xi L."/>
            <person name="Liu J."/>
        </authorList>
    </citation>
    <scope>NUCLEOTIDE SEQUENCE [LARGE SCALE GENOMIC DNA]</scope>
    <source>
        <strain evidence="9 10">B2.3</strain>
    </source>
</reference>
<name>A0A429YV45_9HYPH</name>
<dbReference type="GO" id="GO:0005886">
    <property type="term" value="C:plasma membrane"/>
    <property type="evidence" value="ECO:0007669"/>
    <property type="project" value="UniProtKB-SubCell"/>
</dbReference>
<dbReference type="PANTHER" id="PTHR43163">
    <property type="entry name" value="DIPEPTIDE TRANSPORT SYSTEM PERMEASE PROTEIN DPPB-RELATED"/>
    <property type="match status" value="1"/>
</dbReference>
<evidence type="ECO:0000256" key="7">
    <source>
        <dbReference type="RuleBase" id="RU363032"/>
    </source>
</evidence>
<keyword evidence="2 7" id="KW-0813">Transport</keyword>
<evidence type="ECO:0000259" key="8">
    <source>
        <dbReference type="PROSITE" id="PS50928"/>
    </source>
</evidence>
<organism evidence="9 10">
    <name type="scientific">Aquibium carbonis</name>
    <dbReference type="NCBI Taxonomy" id="2495581"/>
    <lineage>
        <taxon>Bacteria</taxon>
        <taxon>Pseudomonadati</taxon>
        <taxon>Pseudomonadota</taxon>
        <taxon>Alphaproteobacteria</taxon>
        <taxon>Hyphomicrobiales</taxon>
        <taxon>Phyllobacteriaceae</taxon>
        <taxon>Aquibium</taxon>
    </lineage>
</organism>
<dbReference type="GO" id="GO:0071916">
    <property type="term" value="F:dipeptide transmembrane transporter activity"/>
    <property type="evidence" value="ECO:0007669"/>
    <property type="project" value="TreeGrafter"/>
</dbReference>
<feature type="transmembrane region" description="Helical" evidence="7">
    <location>
        <begin position="110"/>
        <end position="133"/>
    </location>
</feature>
<protein>
    <submittedName>
        <fullName evidence="9">ABC transporter permease</fullName>
    </submittedName>
</protein>
<dbReference type="PANTHER" id="PTHR43163:SF6">
    <property type="entry name" value="DIPEPTIDE TRANSPORT SYSTEM PERMEASE PROTEIN DPPB-RELATED"/>
    <property type="match status" value="1"/>
</dbReference>
<feature type="transmembrane region" description="Helical" evidence="7">
    <location>
        <begin position="314"/>
        <end position="337"/>
    </location>
</feature>
<keyword evidence="5 7" id="KW-1133">Transmembrane helix</keyword>
<comment type="subcellular location">
    <subcellularLocation>
        <location evidence="1 7">Cell membrane</location>
        <topology evidence="1 7">Multi-pass membrane protein</topology>
    </subcellularLocation>
</comment>
<feature type="domain" description="ABC transmembrane type-1" evidence="8">
    <location>
        <begin position="104"/>
        <end position="334"/>
    </location>
</feature>
<dbReference type="Pfam" id="PF00528">
    <property type="entry name" value="BPD_transp_1"/>
    <property type="match status" value="1"/>
</dbReference>
<evidence type="ECO:0000256" key="4">
    <source>
        <dbReference type="ARBA" id="ARBA00022692"/>
    </source>
</evidence>
<accession>A0A429YV45</accession>
<evidence type="ECO:0000256" key="5">
    <source>
        <dbReference type="ARBA" id="ARBA00022989"/>
    </source>
</evidence>
<dbReference type="AlphaFoldDB" id="A0A429YV45"/>
<dbReference type="Pfam" id="PF19300">
    <property type="entry name" value="BPD_transp_1_N"/>
    <property type="match status" value="1"/>
</dbReference>
<comment type="similarity">
    <text evidence="7">Belongs to the binding-protein-dependent transport system permease family.</text>
</comment>
<evidence type="ECO:0000256" key="6">
    <source>
        <dbReference type="ARBA" id="ARBA00023136"/>
    </source>
</evidence>
<dbReference type="CDD" id="cd06261">
    <property type="entry name" value="TM_PBP2"/>
    <property type="match status" value="1"/>
</dbReference>
<dbReference type="InterPro" id="IPR000515">
    <property type="entry name" value="MetI-like"/>
</dbReference>
<dbReference type="Proteomes" id="UP000278398">
    <property type="component" value="Unassembled WGS sequence"/>
</dbReference>